<dbReference type="PANTHER" id="PTHR48057:SF29">
    <property type="entry name" value="OS02G0609900 PROTEIN"/>
    <property type="match status" value="1"/>
</dbReference>
<dbReference type="Pfam" id="PF13516">
    <property type="entry name" value="LRR_6"/>
    <property type="match status" value="1"/>
</dbReference>
<dbReference type="FunFam" id="3.80.10.10:FF:000383">
    <property type="entry name" value="Leucine-rich repeat receptor protein kinase EMS1"/>
    <property type="match status" value="1"/>
</dbReference>
<reference evidence="4 5" key="1">
    <citation type="submission" date="2020-05" db="EMBL/GenBank/DDBJ databases">
        <authorList>
            <person name="Campoy J."/>
            <person name="Schneeberger K."/>
            <person name="Spophaly S."/>
        </authorList>
    </citation>
    <scope>NUCLEOTIDE SEQUENCE [LARGE SCALE GENOMIC DNA]</scope>
    <source>
        <strain evidence="4">PruArmRojPasFocal</strain>
    </source>
</reference>
<dbReference type="SUPFAM" id="SSF52058">
    <property type="entry name" value="L domain-like"/>
    <property type="match status" value="1"/>
</dbReference>
<evidence type="ECO:0000313" key="5">
    <source>
        <dbReference type="Proteomes" id="UP000507222"/>
    </source>
</evidence>
<proteinExistence type="predicted"/>
<feature type="chain" id="PRO_5026670362" description="Leucine-rich repeat-containing N-terminal plant-type domain-containing protein" evidence="3">
    <location>
        <begin position="23"/>
        <end position="454"/>
    </location>
</feature>
<evidence type="ECO:0008006" key="6">
    <source>
        <dbReference type="Google" id="ProtNLM"/>
    </source>
</evidence>
<feature type="signal peptide" evidence="3">
    <location>
        <begin position="1"/>
        <end position="22"/>
    </location>
</feature>
<dbReference type="PANTHER" id="PTHR48057">
    <property type="entry name" value="LEUCINE-RICH REPEAT SERINE/THREONINE-PROTEIN KINASE 1"/>
    <property type="match status" value="1"/>
</dbReference>
<dbReference type="SMART" id="SM00369">
    <property type="entry name" value="LRR_TYP"/>
    <property type="match status" value="8"/>
</dbReference>
<dbReference type="InterPro" id="IPR052595">
    <property type="entry name" value="LRRC69/RLP"/>
</dbReference>
<dbReference type="InterPro" id="IPR003591">
    <property type="entry name" value="Leu-rich_rpt_typical-subtyp"/>
</dbReference>
<dbReference type="SUPFAM" id="SSF52047">
    <property type="entry name" value="RNI-like"/>
    <property type="match status" value="1"/>
</dbReference>
<keyword evidence="3" id="KW-0732">Signal</keyword>
<dbReference type="Pfam" id="PF13855">
    <property type="entry name" value="LRR_8"/>
    <property type="match status" value="3"/>
</dbReference>
<dbReference type="Proteomes" id="UP000507222">
    <property type="component" value="Unassembled WGS sequence"/>
</dbReference>
<protein>
    <recommendedName>
        <fullName evidence="6">Leucine-rich repeat-containing N-terminal plant-type domain-containing protein</fullName>
    </recommendedName>
</protein>
<dbReference type="Gene3D" id="3.80.10.10">
    <property type="entry name" value="Ribonuclease Inhibitor"/>
    <property type="match status" value="2"/>
</dbReference>
<sequence>MKTLLHYLFLLCFNILLPAVQSQCIKDQQQSLLHLKKSLQFDQPSYSTKVISGIQAPTVVLGSLFHLQHLQSLNLADNDFDYGTSIPSAIGKLVKLRYLNLSYNNGYSGKIPIEISSLTRLVVLDISLSFHSLEAPNISILFQNLTELAELYFDGVYLRAQGANWSQAISSSLPNLRVLSLFRTGLSDPFDQSLAKLQSLSVIRLGGFFANFSNLRVLDLSWNSISGPIPGSLANFSNLKVLNLSGNSISGPIPGLFAKFSNLRELDLRQNNISGPIPGFFANFSNLRVLDLSWNSISGPIPGSFENFSNLRMLGLSWNNISGPIPGFFANFSKLTSLRLSGCRLNGTFPNEIFQVPTLQTIDLSANFKLGGSLPEFPKKIGSLQSLSLSKTNFSGSLPDSIGNLKMLSTIDLSNCSFHGSIPSSLFSLPLLSQLNLSHNQFSGELAFLMSLPT</sequence>
<keyword evidence="2" id="KW-0677">Repeat</keyword>
<dbReference type="Pfam" id="PF00560">
    <property type="entry name" value="LRR_1"/>
    <property type="match status" value="2"/>
</dbReference>
<dbReference type="SMART" id="SM00365">
    <property type="entry name" value="LRR_SD22"/>
    <property type="match status" value="3"/>
</dbReference>
<dbReference type="InterPro" id="IPR001611">
    <property type="entry name" value="Leu-rich_rpt"/>
</dbReference>
<evidence type="ECO:0000313" key="4">
    <source>
        <dbReference type="EMBL" id="CAB4284814.1"/>
    </source>
</evidence>
<evidence type="ECO:0000256" key="2">
    <source>
        <dbReference type="ARBA" id="ARBA00022737"/>
    </source>
</evidence>
<accession>A0A6J5VAI1</accession>
<name>A0A6J5VAI1_PRUAR</name>
<keyword evidence="1" id="KW-0433">Leucine-rich repeat</keyword>
<gene>
    <name evidence="4" type="ORF">CURHAP_LOCUS40450</name>
</gene>
<organism evidence="4 5">
    <name type="scientific">Prunus armeniaca</name>
    <name type="common">Apricot</name>
    <name type="synonym">Armeniaca vulgaris</name>
    <dbReference type="NCBI Taxonomy" id="36596"/>
    <lineage>
        <taxon>Eukaryota</taxon>
        <taxon>Viridiplantae</taxon>
        <taxon>Streptophyta</taxon>
        <taxon>Embryophyta</taxon>
        <taxon>Tracheophyta</taxon>
        <taxon>Spermatophyta</taxon>
        <taxon>Magnoliopsida</taxon>
        <taxon>eudicotyledons</taxon>
        <taxon>Gunneridae</taxon>
        <taxon>Pentapetalae</taxon>
        <taxon>rosids</taxon>
        <taxon>fabids</taxon>
        <taxon>Rosales</taxon>
        <taxon>Rosaceae</taxon>
        <taxon>Amygdaloideae</taxon>
        <taxon>Amygdaleae</taxon>
        <taxon>Prunus</taxon>
    </lineage>
</organism>
<evidence type="ECO:0000256" key="1">
    <source>
        <dbReference type="ARBA" id="ARBA00022614"/>
    </source>
</evidence>
<dbReference type="FunFam" id="3.80.10.10:FF:001678">
    <property type="entry name" value="Calmodulin-binding receptor kinase CaMRLK"/>
    <property type="match status" value="1"/>
</dbReference>
<dbReference type="AlphaFoldDB" id="A0A6J5VAI1"/>
<dbReference type="InterPro" id="IPR032675">
    <property type="entry name" value="LRR_dom_sf"/>
</dbReference>
<dbReference type="EMBL" id="CAEKDK010000006">
    <property type="protein sequence ID" value="CAB4284814.1"/>
    <property type="molecule type" value="Genomic_DNA"/>
</dbReference>
<evidence type="ECO:0000256" key="3">
    <source>
        <dbReference type="SAM" id="SignalP"/>
    </source>
</evidence>